<dbReference type="EMBL" id="AP018042">
    <property type="protein sequence ID" value="BAX81655.1"/>
    <property type="molecule type" value="Genomic_DNA"/>
</dbReference>
<dbReference type="Proteomes" id="UP000218267">
    <property type="component" value="Chromosome"/>
</dbReference>
<gene>
    <name evidence="1" type="ORF">ALGA_3357</name>
</gene>
<protein>
    <submittedName>
        <fullName evidence="1">DUF159 family protein</fullName>
    </submittedName>
</protein>
<evidence type="ECO:0000313" key="2">
    <source>
        <dbReference type="Proteomes" id="UP000218267"/>
    </source>
</evidence>
<keyword evidence="2" id="KW-1185">Reference proteome</keyword>
<reference evidence="2" key="2">
    <citation type="journal article" date="2020" name="Antonie Van Leeuwenhoek">
        <title>Labilibaculum antarcticum sp. nov., a novel facultative anaerobic, psychrotorelant bacterium isolated from marine sediment of Antarctica.</title>
        <authorList>
            <person name="Watanabe M."/>
            <person name="Kojima H."/>
            <person name="Fukui M."/>
        </authorList>
    </citation>
    <scope>NUCLEOTIDE SEQUENCE [LARGE SCALE GENOMIC DNA]</scope>
    <source>
        <strain evidence="2">SPP2</strain>
    </source>
</reference>
<dbReference type="AlphaFoldDB" id="A0A1Y1CMS4"/>
<reference evidence="1 2" key="1">
    <citation type="journal article" date="2018" name="Mar. Genomics">
        <title>Complete genome sequence of Marinifilaceae bacterium strain SPP2, isolated from the Antarctic marine sediment.</title>
        <authorList>
            <person name="Watanabe M."/>
            <person name="Kojima H."/>
            <person name="Fukui M."/>
        </authorList>
    </citation>
    <scope>NUCLEOTIDE SEQUENCE [LARGE SCALE GENOMIC DNA]</scope>
    <source>
        <strain evidence="1 2">SPP2</strain>
    </source>
</reference>
<name>A0A1Y1CMS4_9BACT</name>
<sequence>MCYDIQAKLEAQLKRARRLNQKDVIRELESNLKPYITQWHHVSGFAHPSILIYTNETPALPSPASWGLIP</sequence>
<organism evidence="1 2">
    <name type="scientific">Labilibaculum antarcticum</name>
    <dbReference type="NCBI Taxonomy" id="1717717"/>
    <lineage>
        <taxon>Bacteria</taxon>
        <taxon>Pseudomonadati</taxon>
        <taxon>Bacteroidota</taxon>
        <taxon>Bacteroidia</taxon>
        <taxon>Marinilabiliales</taxon>
        <taxon>Marinifilaceae</taxon>
        <taxon>Labilibaculum</taxon>
    </lineage>
</organism>
<proteinExistence type="predicted"/>
<accession>A0A1Y1CMS4</accession>
<evidence type="ECO:0000313" key="1">
    <source>
        <dbReference type="EMBL" id="BAX81655.1"/>
    </source>
</evidence>
<dbReference type="KEGG" id="mbas:ALGA_3357"/>